<organism evidence="1">
    <name type="scientific">freshwater metagenome</name>
    <dbReference type="NCBI Taxonomy" id="449393"/>
    <lineage>
        <taxon>unclassified sequences</taxon>
        <taxon>metagenomes</taxon>
        <taxon>ecological metagenomes</taxon>
    </lineage>
</organism>
<accession>A0A6J7JRI3</accession>
<proteinExistence type="predicted"/>
<dbReference type="EMBL" id="CAFBND010000050">
    <property type="protein sequence ID" value="CAB4945537.1"/>
    <property type="molecule type" value="Genomic_DNA"/>
</dbReference>
<dbReference type="AlphaFoldDB" id="A0A6J7JRI3"/>
<evidence type="ECO:0000313" key="1">
    <source>
        <dbReference type="EMBL" id="CAB4945537.1"/>
    </source>
</evidence>
<gene>
    <name evidence="1" type="ORF">UFOPK3752_01333</name>
</gene>
<reference evidence="1" key="1">
    <citation type="submission" date="2020-05" db="EMBL/GenBank/DDBJ databases">
        <authorList>
            <person name="Chiriac C."/>
            <person name="Salcher M."/>
            <person name="Ghai R."/>
            <person name="Kavagutti S V."/>
        </authorList>
    </citation>
    <scope>NUCLEOTIDE SEQUENCE</scope>
</reference>
<name>A0A6J7JRI3_9ZZZZ</name>
<protein>
    <submittedName>
        <fullName evidence="1">Unannotated protein</fullName>
    </submittedName>
</protein>
<sequence length="231" mass="24424">MVAEDPHPANPVAPALVLGLLPLLPELKLFEAVDIPLLLATLVPAAVSAATGQGQQTGGGHRGHGQRDGVVECVEGVERTFDRLAGGVTGAICGHHTVGVDLEADAPLDLAAIGVNTSGEQRVFARFETARDRQRGGVVTCRIDLLVQEFDLVGEGPRVDAGARLQMGGRDHELGDPQLESDRRLEVEDDRRDDGRLGEVDWAREGGGWAKTGFVAGRDASLYRVSEGGVE</sequence>